<dbReference type="InterPro" id="IPR025700">
    <property type="entry name" value="Lys/Orn_oxygenase"/>
</dbReference>
<keyword evidence="9" id="KW-0560">Oxidoreductase</keyword>
<evidence type="ECO:0000256" key="3">
    <source>
        <dbReference type="ARBA" id="ARBA00007588"/>
    </source>
</evidence>
<comment type="pathway">
    <text evidence="2">Siderophore biosynthesis.</text>
</comment>
<comment type="catalytic activity">
    <reaction evidence="15">
        <text>L-lysine + NADPH + O2 = N(6)-hydroxy-L-lysine + NADP(+) + H2O</text>
        <dbReference type="Rhea" id="RHEA:23228"/>
        <dbReference type="ChEBI" id="CHEBI:15377"/>
        <dbReference type="ChEBI" id="CHEBI:15379"/>
        <dbReference type="ChEBI" id="CHEBI:32551"/>
        <dbReference type="ChEBI" id="CHEBI:57783"/>
        <dbReference type="ChEBI" id="CHEBI:57820"/>
        <dbReference type="ChEBI" id="CHEBI:58349"/>
        <dbReference type="EC" id="1.14.13.59"/>
    </reaction>
</comment>
<dbReference type="PANTHER" id="PTHR42802:SF1">
    <property type="entry name" value="L-ORNITHINE N(5)-MONOOXYGENASE"/>
    <property type="match status" value="1"/>
</dbReference>
<dbReference type="EMBL" id="JBHSKF010000002">
    <property type="protein sequence ID" value="MFC5286503.1"/>
    <property type="molecule type" value="Genomic_DNA"/>
</dbReference>
<keyword evidence="8" id="KW-0521">NADP</keyword>
<evidence type="ECO:0000256" key="7">
    <source>
        <dbReference type="ARBA" id="ARBA00022827"/>
    </source>
</evidence>
<evidence type="ECO:0000256" key="2">
    <source>
        <dbReference type="ARBA" id="ARBA00004924"/>
    </source>
</evidence>
<dbReference type="InterPro" id="IPR036188">
    <property type="entry name" value="FAD/NAD-bd_sf"/>
</dbReference>
<comment type="cofactor">
    <cofactor evidence="1">
        <name>FAD</name>
        <dbReference type="ChEBI" id="CHEBI:57692"/>
    </cofactor>
</comment>
<evidence type="ECO:0000256" key="11">
    <source>
        <dbReference type="ARBA" id="ARBA00029939"/>
    </source>
</evidence>
<dbReference type="RefSeq" id="WP_378244493.1">
    <property type="nucleotide sequence ID" value="NZ_JBHSKF010000002.1"/>
</dbReference>
<name>A0ABW0EJM2_9PSEU</name>
<evidence type="ECO:0000256" key="6">
    <source>
        <dbReference type="ARBA" id="ARBA00022630"/>
    </source>
</evidence>
<gene>
    <name evidence="16" type="ORF">ACFPM7_05520</name>
</gene>
<evidence type="ECO:0000256" key="10">
    <source>
        <dbReference type="ARBA" id="ARBA00023033"/>
    </source>
</evidence>
<comment type="similarity">
    <text evidence="3">Belongs to the lysine N(6)-hydroxylase/L-ornithine N(5)-oxygenase family.</text>
</comment>
<evidence type="ECO:0000256" key="8">
    <source>
        <dbReference type="ARBA" id="ARBA00022857"/>
    </source>
</evidence>
<reference evidence="17" key="1">
    <citation type="journal article" date="2019" name="Int. J. Syst. Evol. Microbiol.">
        <title>The Global Catalogue of Microorganisms (GCM) 10K type strain sequencing project: providing services to taxonomists for standard genome sequencing and annotation.</title>
        <authorList>
            <consortium name="The Broad Institute Genomics Platform"/>
            <consortium name="The Broad Institute Genome Sequencing Center for Infectious Disease"/>
            <person name="Wu L."/>
            <person name="Ma J."/>
        </authorList>
    </citation>
    <scope>NUCLEOTIDE SEQUENCE [LARGE SCALE GENOMIC DNA]</scope>
    <source>
        <strain evidence="17">CCUG 59778</strain>
    </source>
</reference>
<dbReference type="PANTHER" id="PTHR42802">
    <property type="entry name" value="MONOOXYGENASE"/>
    <property type="match status" value="1"/>
</dbReference>
<organism evidence="16 17">
    <name type="scientific">Actinokineospora guangxiensis</name>
    <dbReference type="NCBI Taxonomy" id="1490288"/>
    <lineage>
        <taxon>Bacteria</taxon>
        <taxon>Bacillati</taxon>
        <taxon>Actinomycetota</taxon>
        <taxon>Actinomycetes</taxon>
        <taxon>Pseudonocardiales</taxon>
        <taxon>Pseudonocardiaceae</taxon>
        <taxon>Actinokineospora</taxon>
    </lineage>
</organism>
<dbReference type="EC" id="1.14.13.59" evidence="4"/>
<dbReference type="SUPFAM" id="SSF51905">
    <property type="entry name" value="FAD/NAD(P)-binding domain"/>
    <property type="match status" value="3"/>
</dbReference>
<proteinExistence type="inferred from homology"/>
<dbReference type="Pfam" id="PF13434">
    <property type="entry name" value="Lys_Orn_oxgnase"/>
    <property type="match status" value="1"/>
</dbReference>
<protein>
    <recommendedName>
        <fullName evidence="5">L-lysine N6-monooxygenase MbtG</fullName>
        <ecNumber evidence="4">1.14.13.59</ecNumber>
    </recommendedName>
    <alternativeName>
        <fullName evidence="14">Lysine 6-N-hydroxylase</fullName>
    </alternativeName>
    <alternativeName>
        <fullName evidence="13">Lysine N6-hydroxylase</fullName>
    </alternativeName>
    <alternativeName>
        <fullName evidence="11">Lysine-N-oxygenase</fullName>
    </alternativeName>
    <alternativeName>
        <fullName evidence="12">Mycobactin synthase protein G</fullName>
    </alternativeName>
</protein>
<evidence type="ECO:0000256" key="9">
    <source>
        <dbReference type="ARBA" id="ARBA00023002"/>
    </source>
</evidence>
<evidence type="ECO:0000256" key="4">
    <source>
        <dbReference type="ARBA" id="ARBA00013076"/>
    </source>
</evidence>
<keyword evidence="10 16" id="KW-0503">Monooxygenase</keyword>
<dbReference type="GO" id="GO:0004497">
    <property type="term" value="F:monooxygenase activity"/>
    <property type="evidence" value="ECO:0007669"/>
    <property type="project" value="UniProtKB-KW"/>
</dbReference>
<evidence type="ECO:0000256" key="14">
    <source>
        <dbReference type="ARBA" id="ARBA00032738"/>
    </source>
</evidence>
<keyword evidence="17" id="KW-1185">Reference proteome</keyword>
<keyword evidence="6" id="KW-0285">Flavoprotein</keyword>
<evidence type="ECO:0000256" key="13">
    <source>
        <dbReference type="ARBA" id="ARBA00032493"/>
    </source>
</evidence>
<dbReference type="Proteomes" id="UP001596157">
    <property type="component" value="Unassembled WGS sequence"/>
</dbReference>
<dbReference type="Gene3D" id="3.50.50.60">
    <property type="entry name" value="FAD/NAD(P)-binding domain"/>
    <property type="match status" value="1"/>
</dbReference>
<evidence type="ECO:0000256" key="12">
    <source>
        <dbReference type="ARBA" id="ARBA00031158"/>
    </source>
</evidence>
<keyword evidence="7" id="KW-0274">FAD</keyword>
<comment type="caution">
    <text evidence="16">The sequence shown here is derived from an EMBL/GenBank/DDBJ whole genome shotgun (WGS) entry which is preliminary data.</text>
</comment>
<evidence type="ECO:0000256" key="15">
    <source>
        <dbReference type="ARBA" id="ARBA00048407"/>
    </source>
</evidence>
<evidence type="ECO:0000256" key="1">
    <source>
        <dbReference type="ARBA" id="ARBA00001974"/>
    </source>
</evidence>
<evidence type="ECO:0000313" key="17">
    <source>
        <dbReference type="Proteomes" id="UP001596157"/>
    </source>
</evidence>
<sequence length="450" mass="48881">MTERGSAAPLPDDVLDLVCVGFGPANIALAVAFDELWPTSRVLFLEREAGPCWQPGMLLSGSDIQNNPARDLVTPRNPRSRYSFVNYLHENGRLFKHLNVPAHHPLRKEFAKYVQWVAEEVPADVRYGQEVTSVGSVDGGDRRLVAVRTADGRVVHARGAVIAPGRTPNVPAAFAGLDPRKVFHTNHYLPGIADLDASYAGTIAVVGGSQSAIEVVLDLMDRFPAARVTNVMSGYGYRLKDTSPFSEEVYFPEFVTYYYGASPDGKQLLREQLRPTNYSSADRDVIDALYLRLYEDDLDGVDRIALRTNRVIEHVAELDGRVQMATVERVTGARELIPADRVVLATGFRDLGGGERAESLPPLLADLLPVLSVDPEAGLRVGLDYRVATDDPHAPPIFLNGLCESSHGLGDAGSFSLLALRAKAILQSARRALTAEAATGHGDLLPASTH</sequence>
<accession>A0ABW0EJM2</accession>
<evidence type="ECO:0000256" key="5">
    <source>
        <dbReference type="ARBA" id="ARBA00016406"/>
    </source>
</evidence>
<evidence type="ECO:0000313" key="16">
    <source>
        <dbReference type="EMBL" id="MFC5286503.1"/>
    </source>
</evidence>